<feature type="transmembrane region" description="Helical" evidence="1">
    <location>
        <begin position="199"/>
        <end position="221"/>
    </location>
</feature>
<dbReference type="Pfam" id="PF13473">
    <property type="entry name" value="Cupredoxin_1"/>
    <property type="match status" value="1"/>
</dbReference>
<evidence type="ECO:0000313" key="5">
    <source>
        <dbReference type="Proteomes" id="UP000033860"/>
    </source>
</evidence>
<comment type="caution">
    <text evidence="4">The sequence shown here is derived from an EMBL/GenBank/DDBJ whole genome shotgun (WGS) entry which is preliminary data.</text>
</comment>
<reference evidence="4 5" key="1">
    <citation type="journal article" date="2015" name="Nature">
        <title>rRNA introns, odd ribosomes, and small enigmatic genomes across a large radiation of phyla.</title>
        <authorList>
            <person name="Brown C.T."/>
            <person name="Hug L.A."/>
            <person name="Thomas B.C."/>
            <person name="Sharon I."/>
            <person name="Castelle C.J."/>
            <person name="Singh A."/>
            <person name="Wilkins M.J."/>
            <person name="Williams K.H."/>
            <person name="Banfield J.F."/>
        </authorList>
    </citation>
    <scope>NUCLEOTIDE SEQUENCE [LARGE SCALE GENOMIC DNA]</scope>
</reference>
<keyword evidence="1" id="KW-0812">Transmembrane</keyword>
<organism evidence="4 5">
    <name type="scientific">Candidatus Beckwithbacteria bacterium GW2011_GWB1_47_15</name>
    <dbReference type="NCBI Taxonomy" id="1618371"/>
    <lineage>
        <taxon>Bacteria</taxon>
        <taxon>Candidatus Beckwithiibacteriota</taxon>
    </lineage>
</organism>
<dbReference type="PANTHER" id="PTHR42208">
    <property type="entry name" value="HEAVY METAL TRANSPORTER-RELATED"/>
    <property type="match status" value="1"/>
</dbReference>
<feature type="transmembrane region" description="Helical" evidence="1">
    <location>
        <begin position="48"/>
        <end position="72"/>
    </location>
</feature>
<dbReference type="InterPro" id="IPR039447">
    <property type="entry name" value="UreH-like_TM_dom"/>
</dbReference>
<dbReference type="SUPFAM" id="SSF49503">
    <property type="entry name" value="Cupredoxins"/>
    <property type="match status" value="1"/>
</dbReference>
<evidence type="ECO:0000259" key="3">
    <source>
        <dbReference type="Pfam" id="PF13473"/>
    </source>
</evidence>
<feature type="transmembrane region" description="Helical" evidence="1">
    <location>
        <begin position="164"/>
        <end position="187"/>
    </location>
</feature>
<feature type="transmembrane region" description="Helical" evidence="1">
    <location>
        <begin position="132"/>
        <end position="158"/>
    </location>
</feature>
<dbReference type="Gene3D" id="2.60.40.420">
    <property type="entry name" value="Cupredoxins - blue copper proteins"/>
    <property type="match status" value="1"/>
</dbReference>
<evidence type="ECO:0000259" key="2">
    <source>
        <dbReference type="Pfam" id="PF13386"/>
    </source>
</evidence>
<dbReference type="Proteomes" id="UP000033860">
    <property type="component" value="Unassembled WGS sequence"/>
</dbReference>
<gene>
    <name evidence="4" type="ORF">UX85_C0009G0026</name>
</gene>
<proteinExistence type="predicted"/>
<protein>
    <submittedName>
        <fullName evidence="4">Putative membrane protein</fullName>
    </submittedName>
</protein>
<dbReference type="InterPro" id="IPR028096">
    <property type="entry name" value="EfeO_Cupredoxin"/>
</dbReference>
<feature type="domain" description="EfeO-type cupredoxin-like" evidence="3">
    <location>
        <begin position="258"/>
        <end position="343"/>
    </location>
</feature>
<feature type="transmembrane region" description="Helical" evidence="1">
    <location>
        <begin position="6"/>
        <end position="27"/>
    </location>
</feature>
<dbReference type="AlphaFoldDB" id="A0A0G1U2I5"/>
<name>A0A0G1U2I5_9BACT</name>
<dbReference type="EMBL" id="LCNT01000009">
    <property type="protein sequence ID" value="KKU60573.1"/>
    <property type="molecule type" value="Genomic_DNA"/>
</dbReference>
<sequence>MEITSIFITGLFAGGLTCLAVQGGLLASSIAQQEENKLEEEVKRFGHLLPIISFLVTRLIAYTLLGFLLGSIGTVFQLSLSARVFLQFVAVVFMIGTALNLLQVHPIFRYFVIQPPKFLTRLVKNQSKSKAVFGPAFLGAMTVLIPCGATQAMMAYAISTGSSLAGATTMFVFILGTSPLFFILGYAARKLGTSLSGTFNKVAASAIILVALYNFNGALALSGSNFTFENILTSINCTISFCDGGRVAGAATNSGTVKEATIFITQNGYRTQPEIVNVKAGSKVKFNIVNQGGGGCTQSLTIPKMNLQRVVPIGQSDTLEFTAPTTPGPLAFMCSMGMFRGSINVI</sequence>
<feature type="domain" description="Urease accessory protein UreH-like transmembrane" evidence="2">
    <location>
        <begin position="6"/>
        <end position="212"/>
    </location>
</feature>
<accession>A0A0G1U2I5</accession>
<keyword evidence="1" id="KW-1133">Transmembrane helix</keyword>
<feature type="transmembrane region" description="Helical" evidence="1">
    <location>
        <begin position="84"/>
        <end position="111"/>
    </location>
</feature>
<dbReference type="PANTHER" id="PTHR42208:SF1">
    <property type="entry name" value="HEAVY METAL TRANSPORTER"/>
    <property type="match status" value="1"/>
</dbReference>
<evidence type="ECO:0000256" key="1">
    <source>
        <dbReference type="SAM" id="Phobius"/>
    </source>
</evidence>
<keyword evidence="1" id="KW-0472">Membrane</keyword>
<dbReference type="Pfam" id="PF13386">
    <property type="entry name" value="DsbD_2"/>
    <property type="match status" value="1"/>
</dbReference>
<evidence type="ECO:0000313" key="4">
    <source>
        <dbReference type="EMBL" id="KKU60573.1"/>
    </source>
</evidence>
<dbReference type="InterPro" id="IPR008972">
    <property type="entry name" value="Cupredoxin"/>
</dbReference>